<sequence>MALNVDSLRYRYQQKWVLDNVNLQLEQGQFYALLGPNGAGKSTLFNLLCQLLQTRDGAIDVAGHSTLKAPRKALAALGIVFQQSTLDLDLTVQQNLEYHASLHGMSSKASKAAIERELARFELIDRKKDSVRSLNGGHRRRVEIARALLHDPAILLLDEASVGLDMPTRDSINQHIRGLCESRGITVLSSTHLVDEVLPEDHLILLHQGKILLDKPCQQALDDEQVGGVKSLYRNLTTSGEAA</sequence>
<evidence type="ECO:0000259" key="6">
    <source>
        <dbReference type="PROSITE" id="PS50893"/>
    </source>
</evidence>
<dbReference type="PANTHER" id="PTHR42711">
    <property type="entry name" value="ABC TRANSPORTER ATP-BINDING PROTEIN"/>
    <property type="match status" value="1"/>
</dbReference>
<keyword evidence="5 7" id="KW-0067">ATP-binding</keyword>
<keyword evidence="8" id="KW-1185">Reference proteome</keyword>
<dbReference type="GO" id="GO:0016887">
    <property type="term" value="F:ATP hydrolysis activity"/>
    <property type="evidence" value="ECO:0007669"/>
    <property type="project" value="InterPro"/>
</dbReference>
<dbReference type="PANTHER" id="PTHR42711:SF5">
    <property type="entry name" value="ABC TRANSPORTER ATP-BINDING PROTEIN NATA"/>
    <property type="match status" value="1"/>
</dbReference>
<dbReference type="Proteomes" id="UP000175691">
    <property type="component" value="Unassembled WGS sequence"/>
</dbReference>
<dbReference type="AlphaFoldDB" id="A0A1E7ZGE4"/>
<keyword evidence="4" id="KW-0547">Nucleotide-binding</keyword>
<dbReference type="Gene3D" id="3.40.50.300">
    <property type="entry name" value="P-loop containing nucleotide triphosphate hydrolases"/>
    <property type="match status" value="1"/>
</dbReference>
<accession>A0A1E7ZGE4</accession>
<evidence type="ECO:0000256" key="1">
    <source>
        <dbReference type="ARBA" id="ARBA00005417"/>
    </source>
</evidence>
<organism evidence="7 8">
    <name type="scientific">Alteromonas confluentis</name>
    <dbReference type="NCBI Taxonomy" id="1656094"/>
    <lineage>
        <taxon>Bacteria</taxon>
        <taxon>Pseudomonadati</taxon>
        <taxon>Pseudomonadota</taxon>
        <taxon>Gammaproteobacteria</taxon>
        <taxon>Alteromonadales</taxon>
        <taxon>Alteromonadaceae</taxon>
        <taxon>Alteromonas/Salinimonas group</taxon>
        <taxon>Alteromonas</taxon>
    </lineage>
</organism>
<keyword evidence="3" id="KW-0536">Nodulation</keyword>
<dbReference type="SMART" id="SM00382">
    <property type="entry name" value="AAA"/>
    <property type="match status" value="1"/>
</dbReference>
<reference evidence="7 8" key="1">
    <citation type="submission" date="2016-08" db="EMBL/GenBank/DDBJ databases">
        <authorList>
            <person name="Seilhamer J.J."/>
        </authorList>
    </citation>
    <scope>NUCLEOTIDE SEQUENCE [LARGE SCALE GENOMIC DNA]</scope>
    <source>
        <strain evidence="7 8">KCTC 42603</strain>
    </source>
</reference>
<comment type="caution">
    <text evidence="7">The sequence shown here is derived from an EMBL/GenBank/DDBJ whole genome shotgun (WGS) entry which is preliminary data.</text>
</comment>
<feature type="domain" description="ABC transporter" evidence="6">
    <location>
        <begin position="3"/>
        <end position="233"/>
    </location>
</feature>
<dbReference type="OrthoDB" id="9775490at2"/>
<dbReference type="SUPFAM" id="SSF52540">
    <property type="entry name" value="P-loop containing nucleoside triphosphate hydrolases"/>
    <property type="match status" value="1"/>
</dbReference>
<gene>
    <name evidence="7" type="ORF">BFC18_02655</name>
</gene>
<dbReference type="EMBL" id="MDHN01000004">
    <property type="protein sequence ID" value="OFC72577.1"/>
    <property type="molecule type" value="Genomic_DNA"/>
</dbReference>
<dbReference type="PROSITE" id="PS50893">
    <property type="entry name" value="ABC_TRANSPORTER_2"/>
    <property type="match status" value="1"/>
</dbReference>
<evidence type="ECO:0000313" key="7">
    <source>
        <dbReference type="EMBL" id="OFC72577.1"/>
    </source>
</evidence>
<dbReference type="InterPro" id="IPR050763">
    <property type="entry name" value="ABC_transporter_ATP-binding"/>
</dbReference>
<proteinExistence type="inferred from homology"/>
<protein>
    <submittedName>
        <fullName evidence="7">ABC transporter ATP-binding protein</fullName>
    </submittedName>
</protein>
<name>A0A1E7ZGE4_9ALTE</name>
<dbReference type="Pfam" id="PF00005">
    <property type="entry name" value="ABC_tran"/>
    <property type="match status" value="1"/>
</dbReference>
<evidence type="ECO:0000256" key="4">
    <source>
        <dbReference type="ARBA" id="ARBA00022741"/>
    </source>
</evidence>
<dbReference type="InterPro" id="IPR003439">
    <property type="entry name" value="ABC_transporter-like_ATP-bd"/>
</dbReference>
<evidence type="ECO:0000313" key="8">
    <source>
        <dbReference type="Proteomes" id="UP000175691"/>
    </source>
</evidence>
<dbReference type="STRING" id="1656094.BFC18_02655"/>
<dbReference type="InterPro" id="IPR003593">
    <property type="entry name" value="AAA+_ATPase"/>
</dbReference>
<evidence type="ECO:0000256" key="3">
    <source>
        <dbReference type="ARBA" id="ARBA00022458"/>
    </source>
</evidence>
<evidence type="ECO:0000256" key="2">
    <source>
        <dbReference type="ARBA" id="ARBA00022448"/>
    </source>
</evidence>
<keyword evidence="2" id="KW-0813">Transport</keyword>
<dbReference type="GO" id="GO:0005524">
    <property type="term" value="F:ATP binding"/>
    <property type="evidence" value="ECO:0007669"/>
    <property type="project" value="UniProtKB-KW"/>
</dbReference>
<dbReference type="NCBIfam" id="TIGR03864">
    <property type="entry name" value="PQQ_ABC_ATP"/>
    <property type="match status" value="1"/>
</dbReference>
<evidence type="ECO:0000256" key="5">
    <source>
        <dbReference type="ARBA" id="ARBA00022840"/>
    </source>
</evidence>
<dbReference type="InterPro" id="IPR027417">
    <property type="entry name" value="P-loop_NTPase"/>
</dbReference>
<comment type="similarity">
    <text evidence="1">Belongs to the ABC transporter superfamily.</text>
</comment>
<dbReference type="InterPro" id="IPR022467">
    <property type="entry name" value="ABC_transprt_ATP-bd_su_PQQ"/>
</dbReference>